<feature type="domain" description="RNA polymerase sigma-70 region 2" evidence="6">
    <location>
        <begin position="30"/>
        <end position="96"/>
    </location>
</feature>
<dbReference type="InterPro" id="IPR007630">
    <property type="entry name" value="RNA_pol_sigma70_r4"/>
</dbReference>
<dbReference type="PANTHER" id="PTHR43133:SF62">
    <property type="entry name" value="RNA POLYMERASE SIGMA FACTOR SIGZ"/>
    <property type="match status" value="1"/>
</dbReference>
<dbReference type="SUPFAM" id="SSF88659">
    <property type="entry name" value="Sigma3 and sigma4 domains of RNA polymerase sigma factors"/>
    <property type="match status" value="1"/>
</dbReference>
<dbReference type="Gene3D" id="1.10.1740.10">
    <property type="match status" value="1"/>
</dbReference>
<dbReference type="Gene3D" id="1.10.10.10">
    <property type="entry name" value="Winged helix-like DNA-binding domain superfamily/Winged helix DNA-binding domain"/>
    <property type="match status" value="1"/>
</dbReference>
<keyword evidence="4" id="KW-0238">DNA-binding</keyword>
<reference evidence="8 9" key="1">
    <citation type="journal article" date="2014" name="Genome Announc.">
        <title>Draft Genome Sequence of Streptomyces fradiae ATCC 19609, a Strain Highly Sensitive to Antibiotics.</title>
        <authorList>
            <person name="Bekker O.B."/>
            <person name="Klimina K.M."/>
            <person name="Vatlin A.A."/>
            <person name="Zakharevich N.V."/>
            <person name="Kasianov A.S."/>
            <person name="Danilenko V.N."/>
        </authorList>
    </citation>
    <scope>NUCLEOTIDE SEQUENCE [LARGE SCALE GENOMIC DNA]</scope>
    <source>
        <strain evidence="8 9">ATCC 19609</strain>
    </source>
</reference>
<dbReference type="Pfam" id="PF04545">
    <property type="entry name" value="Sigma70_r4"/>
    <property type="match status" value="1"/>
</dbReference>
<dbReference type="GO" id="GO:0003677">
    <property type="term" value="F:DNA binding"/>
    <property type="evidence" value="ECO:0007669"/>
    <property type="project" value="UniProtKB-KW"/>
</dbReference>
<dbReference type="PANTHER" id="PTHR43133">
    <property type="entry name" value="RNA POLYMERASE ECF-TYPE SIGMA FACTO"/>
    <property type="match status" value="1"/>
</dbReference>
<keyword evidence="9" id="KW-1185">Reference proteome</keyword>
<evidence type="ECO:0000256" key="4">
    <source>
        <dbReference type="ARBA" id="ARBA00023125"/>
    </source>
</evidence>
<dbReference type="InterPro" id="IPR039425">
    <property type="entry name" value="RNA_pol_sigma-70-like"/>
</dbReference>
<dbReference type="EMBL" id="JNAD02000018">
    <property type="protein sequence ID" value="RKM91261.1"/>
    <property type="molecule type" value="Genomic_DNA"/>
</dbReference>
<sequence length="189" mass="20671">MVAWVTGTRTDAELAEGFARGDEGCLAEAYRRWAGLVHTFAGRALGDASEAEDVTQEVFVSAWRGRAGYSPDRGSLPGWLLGIARRRIADALRARSSRQDKARRAAGAVVDRPGGDPVDGVVDSVLVMDELCALPQPQQQILRLAFYHDFTQAQIAERLDLPLGTVKAHVRRSLGRLRTRMEMDGDGAR</sequence>
<comment type="caution">
    <text evidence="8">The sequence shown here is derived from an EMBL/GenBank/DDBJ whole genome shotgun (WGS) entry which is preliminary data.</text>
</comment>
<dbReference type="AlphaFoldDB" id="A0A3M8EUS8"/>
<dbReference type="InterPro" id="IPR014284">
    <property type="entry name" value="RNA_pol_sigma-70_dom"/>
</dbReference>
<dbReference type="SUPFAM" id="SSF88946">
    <property type="entry name" value="Sigma2 domain of RNA polymerase sigma factors"/>
    <property type="match status" value="1"/>
</dbReference>
<keyword evidence="2" id="KW-0805">Transcription regulation</keyword>
<feature type="domain" description="RNA polymerase sigma-70 region 4" evidence="7">
    <location>
        <begin position="133"/>
        <end position="178"/>
    </location>
</feature>
<gene>
    <name evidence="8" type="ORF">SFRA_029620</name>
</gene>
<evidence type="ECO:0000256" key="1">
    <source>
        <dbReference type="ARBA" id="ARBA00010641"/>
    </source>
</evidence>
<comment type="similarity">
    <text evidence="1">Belongs to the sigma-70 factor family. ECF subfamily.</text>
</comment>
<dbReference type="InterPro" id="IPR007627">
    <property type="entry name" value="RNA_pol_sigma70_r2"/>
</dbReference>
<protein>
    <submittedName>
        <fullName evidence="8">Sigma-70 family RNA polymerase sigma factor</fullName>
    </submittedName>
</protein>
<dbReference type="CDD" id="cd06171">
    <property type="entry name" value="Sigma70_r4"/>
    <property type="match status" value="1"/>
</dbReference>
<dbReference type="NCBIfam" id="TIGR02937">
    <property type="entry name" value="sigma70-ECF"/>
    <property type="match status" value="1"/>
</dbReference>
<proteinExistence type="inferred from homology"/>
<dbReference type="InterPro" id="IPR013325">
    <property type="entry name" value="RNA_pol_sigma_r2"/>
</dbReference>
<dbReference type="GO" id="GO:0006352">
    <property type="term" value="P:DNA-templated transcription initiation"/>
    <property type="evidence" value="ECO:0007669"/>
    <property type="project" value="InterPro"/>
</dbReference>
<dbReference type="GO" id="GO:0016987">
    <property type="term" value="F:sigma factor activity"/>
    <property type="evidence" value="ECO:0007669"/>
    <property type="project" value="UniProtKB-KW"/>
</dbReference>
<keyword evidence="3" id="KW-0731">Sigma factor</keyword>
<evidence type="ECO:0000256" key="3">
    <source>
        <dbReference type="ARBA" id="ARBA00023082"/>
    </source>
</evidence>
<evidence type="ECO:0000313" key="8">
    <source>
        <dbReference type="EMBL" id="RKM91261.1"/>
    </source>
</evidence>
<dbReference type="Proteomes" id="UP000028058">
    <property type="component" value="Unassembled WGS sequence"/>
</dbReference>
<evidence type="ECO:0000313" key="9">
    <source>
        <dbReference type="Proteomes" id="UP000028058"/>
    </source>
</evidence>
<dbReference type="InterPro" id="IPR013324">
    <property type="entry name" value="RNA_pol_sigma_r3/r4-like"/>
</dbReference>
<evidence type="ECO:0000259" key="7">
    <source>
        <dbReference type="Pfam" id="PF04545"/>
    </source>
</evidence>
<name>A0A3M8EUS8_9ACTN</name>
<accession>A0A3M8EUS8</accession>
<keyword evidence="5" id="KW-0804">Transcription</keyword>
<evidence type="ECO:0000256" key="2">
    <source>
        <dbReference type="ARBA" id="ARBA00023015"/>
    </source>
</evidence>
<evidence type="ECO:0000259" key="6">
    <source>
        <dbReference type="Pfam" id="PF04542"/>
    </source>
</evidence>
<evidence type="ECO:0000256" key="5">
    <source>
        <dbReference type="ARBA" id="ARBA00023163"/>
    </source>
</evidence>
<dbReference type="InterPro" id="IPR036388">
    <property type="entry name" value="WH-like_DNA-bd_sf"/>
</dbReference>
<dbReference type="OrthoDB" id="5243766at2"/>
<dbReference type="Pfam" id="PF04542">
    <property type="entry name" value="Sigma70_r2"/>
    <property type="match status" value="1"/>
</dbReference>
<organism evidence="8 9">
    <name type="scientific">Streptomyces xinghaiensis</name>
    <dbReference type="NCBI Taxonomy" id="1038928"/>
    <lineage>
        <taxon>Bacteria</taxon>
        <taxon>Bacillati</taxon>
        <taxon>Actinomycetota</taxon>
        <taxon>Actinomycetes</taxon>
        <taxon>Kitasatosporales</taxon>
        <taxon>Streptomycetaceae</taxon>
        <taxon>Streptomyces</taxon>
    </lineage>
</organism>